<dbReference type="InterPro" id="IPR020084">
    <property type="entry name" value="NUDIX_hydrolase_CS"/>
</dbReference>
<dbReference type="InterPro" id="IPR015797">
    <property type="entry name" value="NUDIX_hydrolase-like_dom_sf"/>
</dbReference>
<reference evidence="4" key="1">
    <citation type="submission" date="2018-06" db="EMBL/GenBank/DDBJ databases">
        <authorList>
            <person name="Zhirakovskaya E."/>
        </authorList>
    </citation>
    <scope>NUCLEOTIDE SEQUENCE</scope>
</reference>
<dbReference type="PROSITE" id="PS00893">
    <property type="entry name" value="NUDIX_BOX"/>
    <property type="match status" value="1"/>
</dbReference>
<evidence type="ECO:0000256" key="1">
    <source>
        <dbReference type="ARBA" id="ARBA00001946"/>
    </source>
</evidence>
<dbReference type="SUPFAM" id="SSF55811">
    <property type="entry name" value="Nudix"/>
    <property type="match status" value="1"/>
</dbReference>
<comment type="cofactor">
    <cofactor evidence="1">
        <name>Mg(2+)</name>
        <dbReference type="ChEBI" id="CHEBI:18420"/>
    </cofactor>
</comment>
<dbReference type="InterPro" id="IPR020476">
    <property type="entry name" value="Nudix_hydrolase"/>
</dbReference>
<sequence length="143" mass="16305">MRRFDETPRADKRYKIRPGVYVILPRGGDLLLTHQAEPAPELQLPGGGIDPGESPLQALHREVIEETGWRVSAPRRLGAYRRFTYMPEYDLWAEKICHIYMAFPVRPLGPPSEAGHTPLWASPKLAAQELSNSGDRYFVSRFF</sequence>
<dbReference type="EMBL" id="UOEG01000150">
    <property type="protein sequence ID" value="VAV96677.1"/>
    <property type="molecule type" value="Genomic_DNA"/>
</dbReference>
<dbReference type="PANTHER" id="PTHR43046">
    <property type="entry name" value="GDP-MANNOSE MANNOSYL HYDROLASE"/>
    <property type="match status" value="1"/>
</dbReference>
<accession>A0A3B0RWK2</accession>
<dbReference type="GO" id="GO:0016787">
    <property type="term" value="F:hydrolase activity"/>
    <property type="evidence" value="ECO:0007669"/>
    <property type="project" value="UniProtKB-KW"/>
</dbReference>
<gene>
    <name evidence="4" type="ORF">MNBD_ALPHA07-2197</name>
</gene>
<organism evidence="4">
    <name type="scientific">hydrothermal vent metagenome</name>
    <dbReference type="NCBI Taxonomy" id="652676"/>
    <lineage>
        <taxon>unclassified sequences</taxon>
        <taxon>metagenomes</taxon>
        <taxon>ecological metagenomes</taxon>
    </lineage>
</organism>
<dbReference type="InterPro" id="IPR000086">
    <property type="entry name" value="NUDIX_hydrolase_dom"/>
</dbReference>
<dbReference type="Gene3D" id="3.90.79.10">
    <property type="entry name" value="Nucleoside Triphosphate Pyrophosphohydrolase"/>
    <property type="match status" value="1"/>
</dbReference>
<dbReference type="Pfam" id="PF00293">
    <property type="entry name" value="NUDIX"/>
    <property type="match status" value="1"/>
</dbReference>
<keyword evidence="2 4" id="KW-0378">Hydrolase</keyword>
<evidence type="ECO:0000256" key="2">
    <source>
        <dbReference type="ARBA" id="ARBA00022801"/>
    </source>
</evidence>
<dbReference type="CDD" id="cd04684">
    <property type="entry name" value="NUDIX_Hydrolase"/>
    <property type="match status" value="1"/>
</dbReference>
<dbReference type="PANTHER" id="PTHR43046:SF14">
    <property type="entry name" value="MUTT_NUDIX FAMILY PROTEIN"/>
    <property type="match status" value="1"/>
</dbReference>
<dbReference type="AlphaFoldDB" id="A0A3B0RWK2"/>
<proteinExistence type="predicted"/>
<feature type="domain" description="Nudix hydrolase" evidence="3">
    <location>
        <begin position="15"/>
        <end position="143"/>
    </location>
</feature>
<dbReference type="PROSITE" id="PS51462">
    <property type="entry name" value="NUDIX"/>
    <property type="match status" value="1"/>
</dbReference>
<dbReference type="PRINTS" id="PR00502">
    <property type="entry name" value="NUDIXFAMILY"/>
</dbReference>
<protein>
    <submittedName>
        <fullName evidence="4">NTP pyrophosphohydrolases including oxidative damage repair enzymes</fullName>
    </submittedName>
</protein>
<evidence type="ECO:0000259" key="3">
    <source>
        <dbReference type="PROSITE" id="PS51462"/>
    </source>
</evidence>
<name>A0A3B0RWK2_9ZZZZ</name>
<evidence type="ECO:0000313" key="4">
    <source>
        <dbReference type="EMBL" id="VAV96677.1"/>
    </source>
</evidence>